<feature type="disulfide bond" evidence="5">
    <location>
        <begin position="168"/>
        <end position="181"/>
    </location>
</feature>
<dbReference type="Pfam" id="PF08016">
    <property type="entry name" value="PKD_channel"/>
    <property type="match status" value="1"/>
</dbReference>
<evidence type="ECO:0000256" key="1">
    <source>
        <dbReference type="ARBA" id="ARBA00004141"/>
    </source>
</evidence>
<evidence type="ECO:0000313" key="9">
    <source>
        <dbReference type="EMBL" id="KAL3673758.1"/>
    </source>
</evidence>
<evidence type="ECO:0000313" key="10">
    <source>
        <dbReference type="Proteomes" id="UP001632037"/>
    </source>
</evidence>
<comment type="caution">
    <text evidence="9">The sequence shown here is derived from an EMBL/GenBank/DDBJ whole genome shotgun (WGS) entry which is preliminary data.</text>
</comment>
<feature type="transmembrane region" description="Helical" evidence="7">
    <location>
        <begin position="392"/>
        <end position="416"/>
    </location>
</feature>
<reference evidence="9 10" key="1">
    <citation type="submission" date="2024-09" db="EMBL/GenBank/DDBJ databases">
        <title>Genome sequencing and assembly of Phytophthora oleae, isolate VK10A, causative agent of rot of olive drupes.</title>
        <authorList>
            <person name="Conti Taguali S."/>
            <person name="Riolo M."/>
            <person name="La Spada F."/>
            <person name="Cacciola S.O."/>
            <person name="Dionisio G."/>
        </authorList>
    </citation>
    <scope>NUCLEOTIDE SEQUENCE [LARGE SCALE GENOMIC DNA]</scope>
    <source>
        <strain evidence="9 10">VK10A</strain>
    </source>
</reference>
<proteinExistence type="predicted"/>
<evidence type="ECO:0000256" key="7">
    <source>
        <dbReference type="SAM" id="Phobius"/>
    </source>
</evidence>
<feature type="transmembrane region" description="Helical" evidence="7">
    <location>
        <begin position="273"/>
        <end position="297"/>
    </location>
</feature>
<feature type="transmembrane region" description="Helical" evidence="7">
    <location>
        <begin position="437"/>
        <end position="460"/>
    </location>
</feature>
<dbReference type="AlphaFoldDB" id="A0ABD3G3N4"/>
<evidence type="ECO:0000256" key="3">
    <source>
        <dbReference type="ARBA" id="ARBA00022989"/>
    </source>
</evidence>
<dbReference type="EMBL" id="JBIMZQ010000002">
    <property type="protein sequence ID" value="KAL3673758.1"/>
    <property type="molecule type" value="Genomic_DNA"/>
</dbReference>
<dbReference type="InterPro" id="IPR013122">
    <property type="entry name" value="PKD1_2_channel"/>
</dbReference>
<keyword evidence="2 7" id="KW-0812">Transmembrane</keyword>
<feature type="transmembrane region" description="Helical" evidence="7">
    <location>
        <begin position="500"/>
        <end position="523"/>
    </location>
</feature>
<name>A0ABD3G3N4_9STRA</name>
<keyword evidence="3 7" id="KW-1133">Transmembrane helix</keyword>
<evidence type="ECO:0000259" key="8">
    <source>
        <dbReference type="Pfam" id="PF08016"/>
    </source>
</evidence>
<accession>A0ABD3G3N4</accession>
<comment type="subcellular location">
    <subcellularLocation>
        <location evidence="1">Membrane</location>
        <topology evidence="1">Multi-pass membrane protein</topology>
    </subcellularLocation>
</comment>
<organism evidence="9 10">
    <name type="scientific">Phytophthora oleae</name>
    <dbReference type="NCBI Taxonomy" id="2107226"/>
    <lineage>
        <taxon>Eukaryota</taxon>
        <taxon>Sar</taxon>
        <taxon>Stramenopiles</taxon>
        <taxon>Oomycota</taxon>
        <taxon>Peronosporomycetes</taxon>
        <taxon>Peronosporales</taxon>
        <taxon>Peronosporaceae</taxon>
        <taxon>Phytophthora</taxon>
    </lineage>
</organism>
<gene>
    <name evidence="9" type="ORF">V7S43_001453</name>
</gene>
<evidence type="ECO:0000256" key="6">
    <source>
        <dbReference type="SAM" id="MobiDB-lite"/>
    </source>
</evidence>
<keyword evidence="4 7" id="KW-0472">Membrane</keyword>
<dbReference type="InterPro" id="IPR051223">
    <property type="entry name" value="Polycystin"/>
</dbReference>
<dbReference type="PANTHER" id="PTHR10877">
    <property type="entry name" value="POLYCYSTIN FAMILY MEMBER"/>
    <property type="match status" value="1"/>
</dbReference>
<protein>
    <recommendedName>
        <fullName evidence="8">Polycystin cation channel PKD1/PKD2 domain-containing protein</fullName>
    </recommendedName>
</protein>
<dbReference type="Proteomes" id="UP001632037">
    <property type="component" value="Unassembled WGS sequence"/>
</dbReference>
<keyword evidence="10" id="KW-1185">Reference proteome</keyword>
<sequence>MVNMNLILSPGPYDSNPFDTEYHADTDCPQACEGYELPVRTALNRLWRDEKHASDMKEILVAVMSFCIFVAAMFLHIPTTSMYYQSSAMSPASGRSALDVGLPLKFLDIESVPDIFNWLNASFIPQVFVTEDYNGNALPAEEWGQIGGLNKVLGAVSFQVTRMNLDACDVPDFLEKLYPSCYDESSTDTEELIITFDTNSTVASAILAKKKANGGWLDLATQQLQITILTINGELPGYAVTKLQLDFNPGGYIEPSCWTTSTLLDQFPNATTMVLDILVLPWFFPWMLFSALTSVIIRYKNMSRESSSRHLNELLRHAGLAVSFWAFPDGWLAIDALRGPIVYAYYVTVFATQSAMTNATFRGKLSSLRDTGRSENAVKMILMSVTDSFEHIANLTVLLRLLATAAVFVLGLRVFNTFRNHVGLSILTRTIASAVRSFRTFSVIFAVIFVAFASAGAVLFGSSVEEFSSLQNSTKTCVNMLFNNFDVKTIAQIDYSVAYYWSYMSLMTFVLLNIVLAIVVDAYKEEKDKKDRSKCWVFNRVLNHVLRHWFAPVLHVLAICFCRSHGRRYGVVFGGRIRSHVLHDALTDRLGTMPLDWTPQTKLTPRVLKTLFPEATISECENTIRHLTTKYINQVCCPTSEETEPTNRASQRSTLTSSTLKSPVEMKQHCFTTEGENSDVAARLDLLEQKLDFLIEKLAHKTL</sequence>
<feature type="transmembrane region" description="Helical" evidence="7">
    <location>
        <begin position="59"/>
        <end position="77"/>
    </location>
</feature>
<dbReference type="GO" id="GO:0016020">
    <property type="term" value="C:membrane"/>
    <property type="evidence" value="ECO:0007669"/>
    <property type="project" value="UniProtKB-SubCell"/>
</dbReference>
<evidence type="ECO:0000256" key="5">
    <source>
        <dbReference type="PIRSR" id="PIRSR603915-2"/>
    </source>
</evidence>
<dbReference type="InterPro" id="IPR003915">
    <property type="entry name" value="PKD_2"/>
</dbReference>
<dbReference type="PRINTS" id="PR01433">
    <property type="entry name" value="POLYCYSTIN2"/>
</dbReference>
<dbReference type="Gene3D" id="1.10.287.70">
    <property type="match status" value="1"/>
</dbReference>
<feature type="domain" description="Polycystin cation channel PKD1/PKD2" evidence="8">
    <location>
        <begin position="388"/>
        <end position="525"/>
    </location>
</feature>
<feature type="region of interest" description="Disordered" evidence="6">
    <location>
        <begin position="640"/>
        <end position="661"/>
    </location>
</feature>
<evidence type="ECO:0000256" key="4">
    <source>
        <dbReference type="ARBA" id="ARBA00023136"/>
    </source>
</evidence>
<dbReference type="PANTHER" id="PTHR10877:SF183">
    <property type="entry name" value="AT14535P-RELATED"/>
    <property type="match status" value="1"/>
</dbReference>
<feature type="compositionally biased region" description="Polar residues" evidence="6">
    <location>
        <begin position="646"/>
        <end position="661"/>
    </location>
</feature>
<evidence type="ECO:0000256" key="2">
    <source>
        <dbReference type="ARBA" id="ARBA00022692"/>
    </source>
</evidence>